<dbReference type="EMBL" id="CP136864">
    <property type="protein sequence ID" value="WOJ94917.1"/>
    <property type="molecule type" value="Genomic_DNA"/>
</dbReference>
<evidence type="ECO:0000256" key="4">
    <source>
        <dbReference type="ARBA" id="ARBA00022475"/>
    </source>
</evidence>
<protein>
    <submittedName>
        <fullName evidence="13">Type II secretion system protein GspC</fullName>
    </submittedName>
</protein>
<organism evidence="13 14">
    <name type="scientific">Congregibacter variabilis</name>
    <dbReference type="NCBI Taxonomy" id="3081200"/>
    <lineage>
        <taxon>Bacteria</taxon>
        <taxon>Pseudomonadati</taxon>
        <taxon>Pseudomonadota</taxon>
        <taxon>Gammaproteobacteria</taxon>
        <taxon>Cellvibrionales</taxon>
        <taxon>Halieaceae</taxon>
        <taxon>Congregibacter</taxon>
    </lineage>
</organism>
<dbReference type="RefSeq" id="WP_407349551.1">
    <property type="nucleotide sequence ID" value="NZ_CP136864.1"/>
</dbReference>
<sequence length="340" mass="35712">MTSFASRFNHGAATVFRFFSQPTNFLFLQRGLALLLCSWIALSLWTALWSFFPEAPPLPAAAVINPVSSSTASRARAAVDIDSLVAAQLFGRPGAVVAPEALEAATGRTPAMSEAEASVALAGIEDGAPETGLPLLLRGVLAASEAGLGQAVIEHRNLQDLYQVGDELPVSGDVVLAKVLPNLIVLDNGGRYEVLRLFEDSELVAPVRSGALPVGSRDAARSVSASGDASALAAEYRDRLYRNPQSLAEVVRVAAVREGSELQGYRISPGRAAEEFSALGFESGDVVTAVNGLTLKDPANTVKLYQAMRSASEASFELQRKGETVTLNVSLGATVDESGL</sequence>
<evidence type="ECO:0000256" key="5">
    <source>
        <dbReference type="ARBA" id="ARBA00022519"/>
    </source>
</evidence>
<dbReference type="Gene3D" id="2.30.30.830">
    <property type="match status" value="1"/>
</dbReference>
<keyword evidence="7" id="KW-0653">Protein transport</keyword>
<evidence type="ECO:0000256" key="2">
    <source>
        <dbReference type="ARBA" id="ARBA00007986"/>
    </source>
</evidence>
<keyword evidence="3" id="KW-0813">Transport</keyword>
<feature type="transmembrane region" description="Helical" evidence="10">
    <location>
        <begin position="32"/>
        <end position="52"/>
    </location>
</feature>
<feature type="domain" description="Type II secretion system protein GspC N-terminal" evidence="11">
    <location>
        <begin position="33"/>
        <end position="197"/>
    </location>
</feature>
<dbReference type="InterPro" id="IPR001478">
    <property type="entry name" value="PDZ"/>
</dbReference>
<comment type="similarity">
    <text evidence="2">Belongs to the GSP C family.</text>
</comment>
<dbReference type="Pfam" id="PF11356">
    <property type="entry name" value="T2SSC"/>
    <property type="match status" value="1"/>
</dbReference>
<keyword evidence="6 10" id="KW-0812">Transmembrane</keyword>
<keyword evidence="5" id="KW-0997">Cell inner membrane</keyword>
<dbReference type="Gene3D" id="2.30.42.10">
    <property type="match status" value="1"/>
</dbReference>
<proteinExistence type="inferred from homology"/>
<evidence type="ECO:0000256" key="1">
    <source>
        <dbReference type="ARBA" id="ARBA00004533"/>
    </source>
</evidence>
<dbReference type="NCBIfam" id="TIGR01713">
    <property type="entry name" value="typeII_sec_gspC"/>
    <property type="match status" value="1"/>
</dbReference>
<dbReference type="InterPro" id="IPR024961">
    <property type="entry name" value="T2SS_GspC_N"/>
</dbReference>
<evidence type="ECO:0000256" key="6">
    <source>
        <dbReference type="ARBA" id="ARBA00022692"/>
    </source>
</evidence>
<comment type="subcellular location">
    <subcellularLocation>
        <location evidence="1">Cell inner membrane</location>
    </subcellularLocation>
</comment>
<dbReference type="Proteomes" id="UP001626537">
    <property type="component" value="Chromosome"/>
</dbReference>
<keyword evidence="9 10" id="KW-0472">Membrane</keyword>
<evidence type="ECO:0000313" key="13">
    <source>
        <dbReference type="EMBL" id="WOJ94917.1"/>
    </source>
</evidence>
<reference evidence="13 14" key="1">
    <citation type="submission" date="2023-10" db="EMBL/GenBank/DDBJ databases">
        <title>Two novel species belonging to the OM43/NOR5 clade.</title>
        <authorList>
            <person name="Park M."/>
        </authorList>
    </citation>
    <scope>NUCLEOTIDE SEQUENCE [LARGE SCALE GENOMIC DNA]</scope>
    <source>
        <strain evidence="13 14">IMCC43200</strain>
    </source>
</reference>
<keyword evidence="4" id="KW-1003">Cell membrane</keyword>
<feature type="domain" description="PDZ" evidence="12">
    <location>
        <begin position="278"/>
        <end position="331"/>
    </location>
</feature>
<keyword evidence="14" id="KW-1185">Reference proteome</keyword>
<evidence type="ECO:0000259" key="11">
    <source>
        <dbReference type="Pfam" id="PF11356"/>
    </source>
</evidence>
<evidence type="ECO:0000256" key="7">
    <source>
        <dbReference type="ARBA" id="ARBA00022927"/>
    </source>
</evidence>
<dbReference type="SUPFAM" id="SSF50156">
    <property type="entry name" value="PDZ domain-like"/>
    <property type="match status" value="1"/>
</dbReference>
<dbReference type="InterPro" id="IPR036034">
    <property type="entry name" value="PDZ_sf"/>
</dbReference>
<dbReference type="InterPro" id="IPR001639">
    <property type="entry name" value="T2SS_protein-GspC"/>
</dbReference>
<accession>A0ABZ0I5X7</accession>
<dbReference type="Pfam" id="PF13180">
    <property type="entry name" value="PDZ_2"/>
    <property type="match status" value="1"/>
</dbReference>
<evidence type="ECO:0000313" key="14">
    <source>
        <dbReference type="Proteomes" id="UP001626537"/>
    </source>
</evidence>
<evidence type="ECO:0000259" key="12">
    <source>
        <dbReference type="Pfam" id="PF13180"/>
    </source>
</evidence>
<evidence type="ECO:0000256" key="3">
    <source>
        <dbReference type="ARBA" id="ARBA00022448"/>
    </source>
</evidence>
<evidence type="ECO:0000256" key="10">
    <source>
        <dbReference type="SAM" id="Phobius"/>
    </source>
</evidence>
<keyword evidence="8 10" id="KW-1133">Transmembrane helix</keyword>
<evidence type="ECO:0000256" key="9">
    <source>
        <dbReference type="ARBA" id="ARBA00023136"/>
    </source>
</evidence>
<gene>
    <name evidence="13" type="primary">gspC</name>
    <name evidence="13" type="ORF">R0135_07040</name>
</gene>
<evidence type="ECO:0000256" key="8">
    <source>
        <dbReference type="ARBA" id="ARBA00022989"/>
    </source>
</evidence>
<name>A0ABZ0I5X7_9GAMM</name>